<dbReference type="GO" id="GO:0016853">
    <property type="term" value="F:isomerase activity"/>
    <property type="evidence" value="ECO:0007669"/>
    <property type="project" value="UniProtKB-KW"/>
</dbReference>
<protein>
    <submittedName>
        <fullName evidence="3">Phytoene dehydrogenase, phytoene desaturase and carotenoid isomerase-like protein</fullName>
    </submittedName>
</protein>
<dbReference type="eggNOG" id="KOG4254">
    <property type="taxonomic scope" value="Eukaryota"/>
</dbReference>
<dbReference type="Gene3D" id="3.50.50.60">
    <property type="entry name" value="FAD/NAD(P)-binding domain"/>
    <property type="match status" value="2"/>
</dbReference>
<dbReference type="PaxDb" id="35128-Thaps7094"/>
<dbReference type="Pfam" id="PF01593">
    <property type="entry name" value="Amino_oxidase"/>
    <property type="match status" value="1"/>
</dbReference>
<keyword evidence="4" id="KW-1185">Reference proteome</keyword>
<dbReference type="RefSeq" id="XP_002295888.1">
    <property type="nucleotide sequence ID" value="XM_002295852.1"/>
</dbReference>
<feature type="domain" description="Amine oxidase" evidence="2">
    <location>
        <begin position="66"/>
        <end position="564"/>
    </location>
</feature>
<dbReference type="SUPFAM" id="SSF51905">
    <property type="entry name" value="FAD/NAD(P)-binding domain"/>
    <property type="match status" value="1"/>
</dbReference>
<evidence type="ECO:0000313" key="4">
    <source>
        <dbReference type="Proteomes" id="UP000001449"/>
    </source>
</evidence>
<evidence type="ECO:0000313" key="3">
    <source>
        <dbReference type="EMBL" id="ACI64605.1"/>
    </source>
</evidence>
<evidence type="ECO:0000259" key="2">
    <source>
        <dbReference type="Pfam" id="PF01593"/>
    </source>
</evidence>
<dbReference type="HOGENOM" id="CLU_019722_4_0_1"/>
<dbReference type="AlphaFoldDB" id="B5YNC0"/>
<evidence type="ECO:0000256" key="1">
    <source>
        <dbReference type="SAM" id="SignalP"/>
    </source>
</evidence>
<name>B5YNC0_THAPS</name>
<dbReference type="PANTHER" id="PTHR46313:SF3">
    <property type="entry name" value="PROLYCOPENE ISOMERASE, CHLOROPLASTIC"/>
    <property type="match status" value="1"/>
</dbReference>
<dbReference type="InterPro" id="IPR045892">
    <property type="entry name" value="CrtISO-like"/>
</dbReference>
<keyword evidence="1" id="KW-0732">Signal</keyword>
<reference evidence="3 4" key="2">
    <citation type="journal article" date="2008" name="Nature">
        <title>The Phaeodactylum genome reveals the evolutionary history of diatom genomes.</title>
        <authorList>
            <person name="Bowler C."/>
            <person name="Allen A.E."/>
            <person name="Badger J.H."/>
            <person name="Grimwood J."/>
            <person name="Jabbari K."/>
            <person name="Kuo A."/>
            <person name="Maheswari U."/>
            <person name="Martens C."/>
            <person name="Maumus F."/>
            <person name="Otillar R.P."/>
            <person name="Rayko E."/>
            <person name="Salamov A."/>
            <person name="Vandepoele K."/>
            <person name="Beszteri B."/>
            <person name="Gruber A."/>
            <person name="Heijde M."/>
            <person name="Katinka M."/>
            <person name="Mock T."/>
            <person name="Valentin K."/>
            <person name="Verret F."/>
            <person name="Berges J.A."/>
            <person name="Brownlee C."/>
            <person name="Cadoret J.P."/>
            <person name="Chiovitti A."/>
            <person name="Choi C.J."/>
            <person name="Coesel S."/>
            <person name="De Martino A."/>
            <person name="Detter J.C."/>
            <person name="Durkin C."/>
            <person name="Falciatore A."/>
            <person name="Fournet J."/>
            <person name="Haruta M."/>
            <person name="Huysman M.J."/>
            <person name="Jenkins B.D."/>
            <person name="Jiroutova K."/>
            <person name="Jorgensen R.E."/>
            <person name="Joubert Y."/>
            <person name="Kaplan A."/>
            <person name="Kroger N."/>
            <person name="Kroth P.G."/>
            <person name="La Roche J."/>
            <person name="Lindquist E."/>
            <person name="Lommer M."/>
            <person name="Martin-Jezequel V."/>
            <person name="Lopez P.J."/>
            <person name="Lucas S."/>
            <person name="Mangogna M."/>
            <person name="McGinnis K."/>
            <person name="Medlin L.K."/>
            <person name="Montsant A."/>
            <person name="Oudot-Le Secq M.P."/>
            <person name="Napoli C."/>
            <person name="Obornik M."/>
            <person name="Parker M.S."/>
            <person name="Petit J.L."/>
            <person name="Porcel B.M."/>
            <person name="Poulsen N."/>
            <person name="Robison M."/>
            <person name="Rychlewski L."/>
            <person name="Rynearson T.A."/>
            <person name="Schmutz J."/>
            <person name="Shapiro H."/>
            <person name="Siaut M."/>
            <person name="Stanley M."/>
            <person name="Sussman M.R."/>
            <person name="Taylor A.R."/>
            <person name="Vardi A."/>
            <person name="von Dassow P."/>
            <person name="Vyverman W."/>
            <person name="Willis A."/>
            <person name="Wyrwicz L.S."/>
            <person name="Rokhsar D.S."/>
            <person name="Weissenbach J."/>
            <person name="Armbrust E.V."/>
            <person name="Green B.R."/>
            <person name="Van de Peer Y."/>
            <person name="Grigoriev I.V."/>
        </authorList>
    </citation>
    <scope>NUCLEOTIDE SEQUENCE [LARGE SCALE GENOMIC DNA]</scope>
    <source>
        <strain evidence="3 4">CCMP1335</strain>
    </source>
</reference>
<organism evidence="3 4">
    <name type="scientific">Thalassiosira pseudonana</name>
    <name type="common">Marine diatom</name>
    <name type="synonym">Cyclotella nana</name>
    <dbReference type="NCBI Taxonomy" id="35128"/>
    <lineage>
        <taxon>Eukaryota</taxon>
        <taxon>Sar</taxon>
        <taxon>Stramenopiles</taxon>
        <taxon>Ochrophyta</taxon>
        <taxon>Bacillariophyta</taxon>
        <taxon>Coscinodiscophyceae</taxon>
        <taxon>Thalassiosirophycidae</taxon>
        <taxon>Thalassiosirales</taxon>
        <taxon>Thalassiosiraceae</taxon>
        <taxon>Thalassiosira</taxon>
    </lineage>
</organism>
<dbReference type="OMA" id="GPSFYCG"/>
<dbReference type="PANTHER" id="PTHR46313">
    <property type="match status" value="1"/>
</dbReference>
<dbReference type="InterPro" id="IPR036188">
    <property type="entry name" value="FAD/NAD-bd_sf"/>
</dbReference>
<proteinExistence type="predicted"/>
<gene>
    <name evidence="3" type="ORF">THAPS_7094</name>
</gene>
<dbReference type="GeneID" id="7447102"/>
<dbReference type="Proteomes" id="UP000001449">
    <property type="component" value="Chromosome 7"/>
</dbReference>
<dbReference type="EMBL" id="CP001160">
    <property type="protein sequence ID" value="ACI64605.1"/>
    <property type="molecule type" value="Genomic_DNA"/>
</dbReference>
<feature type="signal peptide" evidence="1">
    <location>
        <begin position="1"/>
        <end position="26"/>
    </location>
</feature>
<feature type="chain" id="PRO_5002841495" evidence="1">
    <location>
        <begin position="27"/>
        <end position="582"/>
    </location>
</feature>
<accession>B5YNC0</accession>
<dbReference type="GO" id="GO:0016116">
    <property type="term" value="P:carotenoid metabolic process"/>
    <property type="evidence" value="ECO:0007669"/>
    <property type="project" value="InterPro"/>
</dbReference>
<dbReference type="STRING" id="35128.B5YNC0"/>
<dbReference type="KEGG" id="tps:THAPS_7094"/>
<reference evidence="3 4" key="1">
    <citation type="journal article" date="2004" name="Science">
        <title>The genome of the diatom Thalassiosira pseudonana: ecology, evolution, and metabolism.</title>
        <authorList>
            <person name="Armbrust E.V."/>
            <person name="Berges J.A."/>
            <person name="Bowler C."/>
            <person name="Green B.R."/>
            <person name="Martinez D."/>
            <person name="Putnam N.H."/>
            <person name="Zhou S."/>
            <person name="Allen A.E."/>
            <person name="Apt K.E."/>
            <person name="Bechner M."/>
            <person name="Brzezinski M.A."/>
            <person name="Chaal B.K."/>
            <person name="Chiovitti A."/>
            <person name="Davis A.K."/>
            <person name="Demarest M.S."/>
            <person name="Detter J.C."/>
            <person name="Glavina T."/>
            <person name="Goodstein D."/>
            <person name="Hadi M.Z."/>
            <person name="Hellsten U."/>
            <person name="Hildebrand M."/>
            <person name="Jenkins B.D."/>
            <person name="Jurka J."/>
            <person name="Kapitonov V.V."/>
            <person name="Kroger N."/>
            <person name="Lau W.W."/>
            <person name="Lane T.W."/>
            <person name="Larimer F.W."/>
            <person name="Lippmeier J.C."/>
            <person name="Lucas S."/>
            <person name="Medina M."/>
            <person name="Montsant A."/>
            <person name="Obornik M."/>
            <person name="Parker M.S."/>
            <person name="Palenik B."/>
            <person name="Pazour G.J."/>
            <person name="Richardson P.M."/>
            <person name="Rynearson T.A."/>
            <person name="Saito M.A."/>
            <person name="Schwartz D.C."/>
            <person name="Thamatrakoln K."/>
            <person name="Valentin K."/>
            <person name="Vardi A."/>
            <person name="Wilkerson F.P."/>
            <person name="Rokhsar D.S."/>
        </authorList>
    </citation>
    <scope>NUCLEOTIDE SEQUENCE [LARGE SCALE GENOMIC DNA]</scope>
    <source>
        <strain evidence="3 4">CCMP1335</strain>
    </source>
</reference>
<dbReference type="InterPro" id="IPR002937">
    <property type="entry name" value="Amino_oxidase"/>
</dbReference>
<dbReference type="InParanoid" id="B5YNC0"/>
<dbReference type="GO" id="GO:0016491">
    <property type="term" value="F:oxidoreductase activity"/>
    <property type="evidence" value="ECO:0007669"/>
    <property type="project" value="InterPro"/>
</dbReference>
<sequence length="582" mass="62946">MLPHTTVHGVVALATLLLNAFVLVDSFAPSPRCSHRYHISSAASTTLHATTTPHSEYDAIIVGSGIGGLSAAALLSHYGYSVAVFEAHSTPGGAAHGYTVNAKDVGPLTFDTGPSFFSGLNSNYPAKSSNPLRSILDIIDEKVECIPYTTFGLMFPEGVFVHSSNFGKEGSTVEAVSGSNGVQEWASLMKSMDPLAQAVDAMPTLALRADLGLLASTSQFLPNFAKLNPLQNLKLTKPFSNIINEAGVKDTFIRNWLDVLCFCLSGVPSDGTITAEMAMMMGEFYDEDAIMDCPVGGASAIVDALVRGIEKKGGKVFCNSRIDEICIENGKAVGVRLAKNYSRIKATKGVISNLSVWDLMNSGIVDTDLFPEDFVKERKATPACPSFMHLHVGFQITKEELSKLQAHYIFMNDWERGVTAEENCALVSIPSVHDNTLAPDNHAVLHIYTPATELYERWENVKRNTPEYNQLKEERSAFLWKVLEKIIPDIRQRAVHSKVGTPLTHQRFLNRYRGSYGPAIRAGDASFPFPNTPIQGLLLCGDSCFPGIGVPAVAGSGMIAANSVSLDSIGAQLEVLSKIKQQ</sequence>